<keyword evidence="10" id="KW-0443">Lipid metabolism</keyword>
<evidence type="ECO:0000256" key="1">
    <source>
        <dbReference type="ARBA" id="ARBA00004141"/>
    </source>
</evidence>
<dbReference type="KEGG" id="nall:PP769_06690"/>
<comment type="pathway">
    <text evidence="2">Phospholipid metabolism; phosphatidylglycerol biosynthesis; phosphatidylglycerol from CDP-diacylglycerol: step 1/2.</text>
</comment>
<feature type="transmembrane region" description="Helical" evidence="16">
    <location>
        <begin position="79"/>
        <end position="101"/>
    </location>
</feature>
<evidence type="ECO:0000256" key="14">
    <source>
        <dbReference type="ARBA" id="ARBA00048586"/>
    </source>
</evidence>
<evidence type="ECO:0000256" key="7">
    <source>
        <dbReference type="ARBA" id="ARBA00022679"/>
    </source>
</evidence>
<evidence type="ECO:0000256" key="2">
    <source>
        <dbReference type="ARBA" id="ARBA00005042"/>
    </source>
</evidence>
<dbReference type="GO" id="GO:0008444">
    <property type="term" value="F:CDP-diacylglycerol-glycerol-3-phosphate 3-phosphatidyltransferase activity"/>
    <property type="evidence" value="ECO:0007669"/>
    <property type="project" value="UniProtKB-EC"/>
</dbReference>
<evidence type="ECO:0000256" key="6">
    <source>
        <dbReference type="ARBA" id="ARBA00022516"/>
    </source>
</evidence>
<protein>
    <recommendedName>
        <fullName evidence="5">CDP-diacylglycerol--glycerol-3-phosphate 3-phosphatidyltransferase</fullName>
        <ecNumber evidence="4">2.7.8.5</ecNumber>
    </recommendedName>
</protein>
<comment type="subcellular location">
    <subcellularLocation>
        <location evidence="1">Membrane</location>
        <topology evidence="1">Multi-pass membrane protein</topology>
    </subcellularLocation>
</comment>
<evidence type="ECO:0000256" key="12">
    <source>
        <dbReference type="ARBA" id="ARBA00023209"/>
    </source>
</evidence>
<evidence type="ECO:0000256" key="9">
    <source>
        <dbReference type="ARBA" id="ARBA00022989"/>
    </source>
</evidence>
<evidence type="ECO:0000256" key="3">
    <source>
        <dbReference type="ARBA" id="ARBA00010441"/>
    </source>
</evidence>
<dbReference type="GO" id="GO:0046474">
    <property type="term" value="P:glycerophospholipid biosynthetic process"/>
    <property type="evidence" value="ECO:0007669"/>
    <property type="project" value="TreeGrafter"/>
</dbReference>
<keyword evidence="13" id="KW-1208">Phospholipid metabolism</keyword>
<dbReference type="PANTHER" id="PTHR14269:SF11">
    <property type="entry name" value="CDP-DIACYLGLYCEROL--GLYCEROL-3-PHOSPHATE 3-PHOSPHATIDYLTRANSFERASE"/>
    <property type="match status" value="1"/>
</dbReference>
<sequence length="190" mass="20820">MVRKLSGADIPINLPNSLTVLRILLVPVFVGFLLYEYYDYALVTLLVAAVTDGLDGAIARITDQRTRLGEYLDPLADKLLLMSAIVTLSVLHFIPIWAVILVVSRDAILLTGTILANLTEIDIDITPTWLGKGTTFAQICYVIMVILFATGRVPSESIIPFLSIMVILTTGSGVHYLFRGIQRLNSSGKK</sequence>
<evidence type="ECO:0000256" key="8">
    <source>
        <dbReference type="ARBA" id="ARBA00022692"/>
    </source>
</evidence>
<feature type="transmembrane region" description="Helical" evidence="16">
    <location>
        <begin position="158"/>
        <end position="178"/>
    </location>
</feature>
<dbReference type="InterPro" id="IPR004570">
    <property type="entry name" value="Phosphatidylglycerol_P_synth"/>
</dbReference>
<dbReference type="EC" id="2.7.8.5" evidence="4"/>
<evidence type="ECO:0000256" key="15">
    <source>
        <dbReference type="RuleBase" id="RU003750"/>
    </source>
</evidence>
<evidence type="ECO:0000313" key="17">
    <source>
        <dbReference type="EMBL" id="WNM59447.1"/>
    </source>
</evidence>
<evidence type="ECO:0000256" key="10">
    <source>
        <dbReference type="ARBA" id="ARBA00023098"/>
    </source>
</evidence>
<name>A0AA96GDR4_9BACT</name>
<dbReference type="InterPro" id="IPR000462">
    <property type="entry name" value="CDP-OH_P_trans"/>
</dbReference>
<dbReference type="PANTHER" id="PTHR14269">
    <property type="entry name" value="CDP-DIACYLGLYCEROL--GLYCEROL-3-PHOSPHATE 3-PHOSPHATIDYLTRANSFERASE-RELATED"/>
    <property type="match status" value="1"/>
</dbReference>
<dbReference type="GO" id="GO:0016020">
    <property type="term" value="C:membrane"/>
    <property type="evidence" value="ECO:0007669"/>
    <property type="project" value="UniProtKB-SubCell"/>
</dbReference>
<accession>A0AA96GDR4</accession>
<dbReference type="InterPro" id="IPR048254">
    <property type="entry name" value="CDP_ALCOHOL_P_TRANSF_CS"/>
</dbReference>
<dbReference type="Proteomes" id="UP001302719">
    <property type="component" value="Chromosome"/>
</dbReference>
<dbReference type="EMBL" id="CP116967">
    <property type="protein sequence ID" value="WNM59447.1"/>
    <property type="molecule type" value="Genomic_DNA"/>
</dbReference>
<keyword evidence="12" id="KW-0594">Phospholipid biosynthesis</keyword>
<comment type="catalytic activity">
    <reaction evidence="14">
        <text>a CDP-1,2-diacyl-sn-glycerol + sn-glycerol 3-phosphate = a 1,2-diacyl-sn-glycero-3-phospho-(1'-sn-glycero-3'-phosphate) + CMP + H(+)</text>
        <dbReference type="Rhea" id="RHEA:12593"/>
        <dbReference type="ChEBI" id="CHEBI:15378"/>
        <dbReference type="ChEBI" id="CHEBI:57597"/>
        <dbReference type="ChEBI" id="CHEBI:58332"/>
        <dbReference type="ChEBI" id="CHEBI:60110"/>
        <dbReference type="ChEBI" id="CHEBI:60377"/>
        <dbReference type="EC" id="2.7.8.5"/>
    </reaction>
</comment>
<organism evidence="17 18">
    <name type="scientific">Candidatus Nitrospira allomarina</name>
    <dbReference type="NCBI Taxonomy" id="3020900"/>
    <lineage>
        <taxon>Bacteria</taxon>
        <taxon>Pseudomonadati</taxon>
        <taxon>Nitrospirota</taxon>
        <taxon>Nitrospiria</taxon>
        <taxon>Nitrospirales</taxon>
        <taxon>Nitrospiraceae</taxon>
        <taxon>Nitrospira</taxon>
    </lineage>
</organism>
<evidence type="ECO:0000256" key="11">
    <source>
        <dbReference type="ARBA" id="ARBA00023136"/>
    </source>
</evidence>
<evidence type="ECO:0000256" key="5">
    <source>
        <dbReference type="ARBA" id="ARBA00014944"/>
    </source>
</evidence>
<reference evidence="17 18" key="1">
    <citation type="submission" date="2023-01" db="EMBL/GenBank/DDBJ databases">
        <title>Cultivation and genomic characterization of new, ubiquitous marine nitrite-oxidizing bacteria from the Nitrospirales.</title>
        <authorList>
            <person name="Mueller A.J."/>
            <person name="Daebeler A."/>
            <person name="Herbold C.W."/>
            <person name="Kirkegaard R.H."/>
            <person name="Daims H."/>
        </authorList>
    </citation>
    <scope>NUCLEOTIDE SEQUENCE [LARGE SCALE GENOMIC DNA]</scope>
    <source>
        <strain evidence="17 18">VA</strain>
    </source>
</reference>
<gene>
    <name evidence="17" type="ORF">PP769_06690</name>
</gene>
<evidence type="ECO:0000256" key="4">
    <source>
        <dbReference type="ARBA" id="ARBA00013170"/>
    </source>
</evidence>
<dbReference type="RefSeq" id="WP_312646195.1">
    <property type="nucleotide sequence ID" value="NZ_CP116967.1"/>
</dbReference>
<dbReference type="AlphaFoldDB" id="A0AA96GDR4"/>
<feature type="transmembrane region" description="Helical" evidence="16">
    <location>
        <begin position="135"/>
        <end position="152"/>
    </location>
</feature>
<feature type="transmembrane region" description="Helical" evidence="16">
    <location>
        <begin position="12"/>
        <end position="34"/>
    </location>
</feature>
<keyword evidence="11 16" id="KW-0472">Membrane</keyword>
<dbReference type="InterPro" id="IPR050324">
    <property type="entry name" value="CDP-alcohol_PTase-I"/>
</dbReference>
<evidence type="ECO:0000313" key="18">
    <source>
        <dbReference type="Proteomes" id="UP001302719"/>
    </source>
</evidence>
<evidence type="ECO:0000256" key="13">
    <source>
        <dbReference type="ARBA" id="ARBA00023264"/>
    </source>
</evidence>
<dbReference type="Pfam" id="PF01066">
    <property type="entry name" value="CDP-OH_P_transf"/>
    <property type="match status" value="1"/>
</dbReference>
<keyword evidence="7 15" id="KW-0808">Transferase</keyword>
<keyword evidence="6" id="KW-0444">Lipid biosynthesis</keyword>
<keyword evidence="18" id="KW-1185">Reference proteome</keyword>
<dbReference type="InterPro" id="IPR043130">
    <property type="entry name" value="CDP-OH_PTrfase_TM_dom"/>
</dbReference>
<dbReference type="PROSITE" id="PS00379">
    <property type="entry name" value="CDP_ALCOHOL_P_TRANSF"/>
    <property type="match status" value="1"/>
</dbReference>
<comment type="similarity">
    <text evidence="3 15">Belongs to the CDP-alcohol phosphatidyltransferase class-I family.</text>
</comment>
<dbReference type="PIRSF" id="PIRSF000847">
    <property type="entry name" value="Phos_ph_gly_syn"/>
    <property type="match status" value="1"/>
</dbReference>
<keyword evidence="8 16" id="KW-0812">Transmembrane</keyword>
<proteinExistence type="inferred from homology"/>
<keyword evidence="9 16" id="KW-1133">Transmembrane helix</keyword>
<evidence type="ECO:0000256" key="16">
    <source>
        <dbReference type="SAM" id="Phobius"/>
    </source>
</evidence>
<dbReference type="Gene3D" id="1.20.120.1760">
    <property type="match status" value="1"/>
</dbReference>